<evidence type="ECO:0000313" key="3">
    <source>
        <dbReference type="EMBL" id="CAI8012597.1"/>
    </source>
</evidence>
<dbReference type="SMART" id="SM00670">
    <property type="entry name" value="PINc"/>
    <property type="match status" value="1"/>
</dbReference>
<feature type="region of interest" description="Disordered" evidence="1">
    <location>
        <begin position="25"/>
        <end position="120"/>
    </location>
</feature>
<dbReference type="Gene3D" id="3.40.50.1010">
    <property type="entry name" value="5'-nuclease"/>
    <property type="match status" value="1"/>
</dbReference>
<feature type="compositionally biased region" description="Polar residues" evidence="1">
    <location>
        <begin position="65"/>
        <end position="77"/>
    </location>
</feature>
<dbReference type="CDD" id="cd00201">
    <property type="entry name" value="WW"/>
    <property type="match status" value="1"/>
</dbReference>
<proteinExistence type="predicted"/>
<dbReference type="SUPFAM" id="SSF51045">
    <property type="entry name" value="WW domain"/>
    <property type="match status" value="1"/>
</dbReference>
<dbReference type="Proteomes" id="UP001174909">
    <property type="component" value="Unassembled WGS sequence"/>
</dbReference>
<accession>A0AA35WGE9</accession>
<feature type="region of interest" description="Disordered" evidence="1">
    <location>
        <begin position="367"/>
        <end position="386"/>
    </location>
</feature>
<evidence type="ECO:0000259" key="2">
    <source>
        <dbReference type="PROSITE" id="PS50020"/>
    </source>
</evidence>
<dbReference type="SUPFAM" id="SSF88723">
    <property type="entry name" value="PIN domain-like"/>
    <property type="match status" value="1"/>
</dbReference>
<feature type="domain" description="WW" evidence="2">
    <location>
        <begin position="1"/>
        <end position="36"/>
    </location>
</feature>
<evidence type="ECO:0000313" key="4">
    <source>
        <dbReference type="Proteomes" id="UP001174909"/>
    </source>
</evidence>
<dbReference type="Pfam" id="PF13638">
    <property type="entry name" value="PIN_4"/>
    <property type="match status" value="1"/>
</dbReference>
<dbReference type="CDD" id="cd18727">
    <property type="entry name" value="PIN_Swt1-like"/>
    <property type="match status" value="1"/>
</dbReference>
<dbReference type="AlphaFoldDB" id="A0AA35WGE9"/>
<feature type="compositionally biased region" description="Basic and acidic residues" evidence="1">
    <location>
        <begin position="46"/>
        <end position="64"/>
    </location>
</feature>
<dbReference type="SMART" id="SM00456">
    <property type="entry name" value="WW"/>
    <property type="match status" value="1"/>
</dbReference>
<feature type="non-terminal residue" evidence="3">
    <location>
        <position position="559"/>
    </location>
</feature>
<dbReference type="GO" id="GO:0005634">
    <property type="term" value="C:nucleus"/>
    <property type="evidence" value="ECO:0007669"/>
    <property type="project" value="TreeGrafter"/>
</dbReference>
<dbReference type="InterPro" id="IPR036020">
    <property type="entry name" value="WW_dom_sf"/>
</dbReference>
<dbReference type="PANTHER" id="PTHR16161">
    <property type="entry name" value="TRANSCRIPTIONAL PROTEIN SWT1"/>
    <property type="match status" value="1"/>
</dbReference>
<reference evidence="3" key="1">
    <citation type="submission" date="2023-03" db="EMBL/GenBank/DDBJ databases">
        <authorList>
            <person name="Steffen K."/>
            <person name="Cardenas P."/>
        </authorList>
    </citation>
    <scope>NUCLEOTIDE SEQUENCE</scope>
</reference>
<sequence>MSKKSPWVRAKSSSHPGRYYYFNRETRASTWDPPPGFDGTVIPSLPRKERVNKNRGGEVADVRSSEQPLQDAWSQPAPTADENGSAGGKKNLQKANKEHGVGSVTTVSGRNRTTEKRTWVKQAAAKEAMDRATDMEEAMEVERWGEEEEVAMDIDVSQEDIAEMKLVRSSPSAPCQFHIESFGIPADYANDYSDKLYLVLDTNVLLSHLNFLEELKDYAIKGVGKPVLVIPWIVMQELDKHKSRGNDRLAGKARKAIRLLFSCFTSNHHRVRCQTMEETQTEVNNVSIANNDDRILHCCLLYQTKTQGHSGIVVLFSNDINLCSKALGNGVKAADRTVCKLTPYFLISCPPPLLLLFFLADPLQGAESSSPSPAPSPAPYSHKTSIQACTAHPEHTTSGKLRPWPRPGAVHMASPPLTPFTPYTPYTPVSALPLQQAGGMIPGSTGLRRSKEVSELTAEVESVMHEALSIPLKQEMMNAFDHLWSTMVAKKPPWSLKDQLFLIDKHWIAVYGQVLQQHVRGVSTQLLHTLRNRPGVMTVDEAVVFARRSMSLVQGFSGC</sequence>
<dbReference type="PANTHER" id="PTHR16161:SF0">
    <property type="entry name" value="TRANSCRIPTIONAL PROTEIN SWT1"/>
    <property type="match status" value="1"/>
</dbReference>
<protein>
    <submittedName>
        <fullName evidence="3">Transcriptional protein SWT1</fullName>
    </submittedName>
</protein>
<comment type="caution">
    <text evidence="3">The sequence shown here is derived from an EMBL/GenBank/DDBJ whole genome shotgun (WGS) entry which is preliminary data.</text>
</comment>
<organism evidence="3 4">
    <name type="scientific">Geodia barretti</name>
    <name type="common">Barrett's horny sponge</name>
    <dbReference type="NCBI Taxonomy" id="519541"/>
    <lineage>
        <taxon>Eukaryota</taxon>
        <taxon>Metazoa</taxon>
        <taxon>Porifera</taxon>
        <taxon>Demospongiae</taxon>
        <taxon>Heteroscleromorpha</taxon>
        <taxon>Tetractinellida</taxon>
        <taxon>Astrophorina</taxon>
        <taxon>Geodiidae</taxon>
        <taxon>Geodia</taxon>
    </lineage>
</organism>
<dbReference type="InterPro" id="IPR002716">
    <property type="entry name" value="PIN_dom"/>
</dbReference>
<dbReference type="Gene3D" id="2.20.70.10">
    <property type="match status" value="1"/>
</dbReference>
<name>A0AA35WGE9_GEOBA</name>
<dbReference type="EMBL" id="CASHTH010001196">
    <property type="protein sequence ID" value="CAI8012597.1"/>
    <property type="molecule type" value="Genomic_DNA"/>
</dbReference>
<dbReference type="InterPro" id="IPR029060">
    <property type="entry name" value="PIN-like_dom_sf"/>
</dbReference>
<gene>
    <name evidence="3" type="ORF">GBAR_LOCUS8083</name>
</gene>
<dbReference type="Pfam" id="PF00397">
    <property type="entry name" value="WW"/>
    <property type="match status" value="1"/>
</dbReference>
<evidence type="ECO:0000256" key="1">
    <source>
        <dbReference type="SAM" id="MobiDB-lite"/>
    </source>
</evidence>
<dbReference type="InterPro" id="IPR001202">
    <property type="entry name" value="WW_dom"/>
</dbReference>
<keyword evidence="4" id="KW-1185">Reference proteome</keyword>
<dbReference type="InterPro" id="IPR052626">
    <property type="entry name" value="SWT1_Regulator"/>
</dbReference>
<dbReference type="PROSITE" id="PS50020">
    <property type="entry name" value="WW_DOMAIN_2"/>
    <property type="match status" value="1"/>
</dbReference>